<protein>
    <recommendedName>
        <fullName evidence="3">DUF3558 domain-containing protein</fullName>
    </recommendedName>
</protein>
<dbReference type="OrthoDB" id="3691226at2"/>
<evidence type="ECO:0000313" key="1">
    <source>
        <dbReference type="EMBL" id="TDV42592.1"/>
    </source>
</evidence>
<reference evidence="1 2" key="1">
    <citation type="submission" date="2019-03" db="EMBL/GenBank/DDBJ databases">
        <title>Genomic Encyclopedia of Archaeal and Bacterial Type Strains, Phase II (KMG-II): from individual species to whole genera.</title>
        <authorList>
            <person name="Goeker M."/>
        </authorList>
    </citation>
    <scope>NUCLEOTIDE SEQUENCE [LARGE SCALE GENOMIC DNA]</scope>
    <source>
        <strain evidence="1 2">DSM 45499</strain>
    </source>
</reference>
<sequence>MRIGLVALIAALALGGCTTSTPPDAPAVPVFTSARPEAGRERTVPDSCDAVATLDDLSRILATFVTGPVQRVVGVPQDNIGRTARLDCYYGVPAGQPTSAAPVWIGLAGYVDDGSARERVAATVADARAATGTVGVNDVAVGSDRGVLIRSANWMLVATRGRTTVVVQAVPALVRENDAGLILGQVADFALTGR</sequence>
<keyword evidence="2" id="KW-1185">Reference proteome</keyword>
<comment type="caution">
    <text evidence="1">The sequence shown here is derived from an EMBL/GenBank/DDBJ whole genome shotgun (WGS) entry which is preliminary data.</text>
</comment>
<accession>A0A4R7V218</accession>
<dbReference type="EMBL" id="SOCP01000017">
    <property type="protein sequence ID" value="TDV42592.1"/>
    <property type="molecule type" value="Genomic_DNA"/>
</dbReference>
<dbReference type="Proteomes" id="UP000294927">
    <property type="component" value="Unassembled WGS sequence"/>
</dbReference>
<dbReference type="RefSeq" id="WP_133907199.1">
    <property type="nucleotide sequence ID" value="NZ_SOCP01000017.1"/>
</dbReference>
<evidence type="ECO:0000313" key="2">
    <source>
        <dbReference type="Proteomes" id="UP000294927"/>
    </source>
</evidence>
<proteinExistence type="predicted"/>
<name>A0A4R7V218_9PSEU</name>
<gene>
    <name evidence="1" type="ORF">CLV71_11762</name>
</gene>
<dbReference type="AlphaFoldDB" id="A0A4R7V218"/>
<evidence type="ECO:0008006" key="3">
    <source>
        <dbReference type="Google" id="ProtNLM"/>
    </source>
</evidence>
<dbReference type="PROSITE" id="PS51257">
    <property type="entry name" value="PROKAR_LIPOPROTEIN"/>
    <property type="match status" value="1"/>
</dbReference>
<organism evidence="1 2">
    <name type="scientific">Actinophytocola oryzae</name>
    <dbReference type="NCBI Taxonomy" id="502181"/>
    <lineage>
        <taxon>Bacteria</taxon>
        <taxon>Bacillati</taxon>
        <taxon>Actinomycetota</taxon>
        <taxon>Actinomycetes</taxon>
        <taxon>Pseudonocardiales</taxon>
        <taxon>Pseudonocardiaceae</taxon>
    </lineage>
</organism>